<gene>
    <name evidence="2" type="ORF">FM069_08105</name>
</gene>
<proteinExistence type="predicted"/>
<comment type="caution">
    <text evidence="2">The sequence shown here is derived from an EMBL/GenBank/DDBJ whole genome shotgun (WGS) entry which is preliminary data.</text>
</comment>
<name>A0A553GZY0_9PSED</name>
<dbReference type="EMBL" id="VJOY01000005">
    <property type="protein sequence ID" value="TRX75059.1"/>
    <property type="molecule type" value="Genomic_DNA"/>
</dbReference>
<keyword evidence="3" id="KW-1185">Reference proteome</keyword>
<organism evidence="2 3">
    <name type="scientific">Pseudomonas mangiferae</name>
    <dbReference type="NCBI Taxonomy" id="2593654"/>
    <lineage>
        <taxon>Bacteria</taxon>
        <taxon>Pseudomonadati</taxon>
        <taxon>Pseudomonadota</taxon>
        <taxon>Gammaproteobacteria</taxon>
        <taxon>Pseudomonadales</taxon>
        <taxon>Pseudomonadaceae</taxon>
        <taxon>Pseudomonas</taxon>
    </lineage>
</organism>
<dbReference type="AlphaFoldDB" id="A0A553GZY0"/>
<feature type="compositionally biased region" description="Pro residues" evidence="1">
    <location>
        <begin position="54"/>
        <end position="63"/>
    </location>
</feature>
<dbReference type="RefSeq" id="WP_143487796.1">
    <property type="nucleotide sequence ID" value="NZ_VJOY01000005.1"/>
</dbReference>
<sequence length="63" mass="6610">MPNTGTPPLPDTPDNWPVPPPPRQEPDQPEPRPGPNPGPETPDDGVPDVDGPADLPPNPPRVA</sequence>
<feature type="compositionally biased region" description="Pro residues" evidence="1">
    <location>
        <begin position="1"/>
        <end position="23"/>
    </location>
</feature>
<evidence type="ECO:0000313" key="2">
    <source>
        <dbReference type="EMBL" id="TRX75059.1"/>
    </source>
</evidence>
<evidence type="ECO:0000256" key="1">
    <source>
        <dbReference type="SAM" id="MobiDB-lite"/>
    </source>
</evidence>
<accession>A0A553GZY0</accession>
<dbReference type="Proteomes" id="UP000315235">
    <property type="component" value="Unassembled WGS sequence"/>
</dbReference>
<evidence type="ECO:0000313" key="3">
    <source>
        <dbReference type="Proteomes" id="UP000315235"/>
    </source>
</evidence>
<protein>
    <submittedName>
        <fullName evidence="2">Uncharacterized protein</fullName>
    </submittedName>
</protein>
<feature type="region of interest" description="Disordered" evidence="1">
    <location>
        <begin position="1"/>
        <end position="63"/>
    </location>
</feature>
<reference evidence="2 3" key="1">
    <citation type="submission" date="2019-07" db="EMBL/GenBank/DDBJ databases">
        <title>Pseudomonas mangiferae sp. nov., isolated from bark of mango tree in Thailand.</title>
        <authorList>
            <person name="Srisuk N."/>
            <person name="Anurat P."/>
        </authorList>
    </citation>
    <scope>NUCLEOTIDE SEQUENCE [LARGE SCALE GENOMIC DNA]</scope>
    <source>
        <strain evidence="2 3">DMKU_BBB3-04</strain>
    </source>
</reference>
<feature type="compositionally biased region" description="Pro residues" evidence="1">
    <location>
        <begin position="31"/>
        <end position="40"/>
    </location>
</feature>